<evidence type="ECO:0000313" key="2">
    <source>
        <dbReference type="EMBL" id="MDC7682486.1"/>
    </source>
</evidence>
<gene>
    <name evidence="2" type="ORF">PQU92_04315</name>
</gene>
<dbReference type="Proteomes" id="UP001214854">
    <property type="component" value="Unassembled WGS sequence"/>
</dbReference>
<feature type="chain" id="PRO_5045210139" description="DUF1176 domain-containing protein" evidence="1">
    <location>
        <begin position="24"/>
        <end position="468"/>
    </location>
</feature>
<evidence type="ECO:0000256" key="1">
    <source>
        <dbReference type="SAM" id="SignalP"/>
    </source>
</evidence>
<keyword evidence="3" id="KW-1185">Reference proteome</keyword>
<proteinExistence type="predicted"/>
<reference evidence="2 3" key="1">
    <citation type="submission" date="2023-01" db="EMBL/GenBank/DDBJ databases">
        <title>Novel species of the genus Asticcacaulis isolated from rivers.</title>
        <authorList>
            <person name="Lu H."/>
        </authorList>
    </citation>
    <scope>NUCLEOTIDE SEQUENCE [LARGE SCALE GENOMIC DNA]</scope>
    <source>
        <strain evidence="2 3">BYS171W</strain>
    </source>
</reference>
<comment type="caution">
    <text evidence="2">The sequence shown here is derived from an EMBL/GenBank/DDBJ whole genome shotgun (WGS) entry which is preliminary data.</text>
</comment>
<keyword evidence="1" id="KW-0732">Signal</keyword>
<accession>A0ABT5HQZ4</accession>
<dbReference type="EMBL" id="JAQQKX010000002">
    <property type="protein sequence ID" value="MDC7682486.1"/>
    <property type="molecule type" value="Genomic_DNA"/>
</dbReference>
<sequence>MQRTLSTVAVIFAMLAGPEAAQAQTRSPRLIEQARIGTVREVLGAARYLAQPKSQCPQAFATGDGGPCLDGVVARLKAAGQTRARVLGVRHPAAAGEAIRGPYGQQARLYDVELSGKDVRWDAVELPISDVTVPRDCYALKGEGVFYTVERRGDQDVAQERQTVVCGGGPARPEGPYQPEGASIPLDPPSVGAAVNIGGEVWARTGTIRAEGAWRYLAVPEPGCPDTHLVRKLYCARSGIAYLDGAPDKKEVDMIAAKRPAQDGDLLHDDDIEQLVLKRQSKGYKADKRWFEKSMLTLPAGCGAAGAVGFRVHEQNRDLLITEEVLATCGAPLAPVPTDIYEAYGEARPVATVRRDCPPDLLLTAGACFADVVAYMKAFNHNALDVVVLTRPVRDGETVWQNYETAKVRFENGKYVAERKGQQVFGSIWLNRCNDMPNRPAEGRGYLIEWRGRALMAVAYEWKACPIY</sequence>
<protein>
    <recommendedName>
        <fullName evidence="4">DUF1176 domain-containing protein</fullName>
    </recommendedName>
</protein>
<evidence type="ECO:0000313" key="3">
    <source>
        <dbReference type="Proteomes" id="UP001214854"/>
    </source>
</evidence>
<dbReference type="RefSeq" id="WP_272746973.1">
    <property type="nucleotide sequence ID" value="NZ_JAQQKX010000002.1"/>
</dbReference>
<organism evidence="2 3">
    <name type="scientific">Asticcacaulis aquaticus</name>
    <dbReference type="NCBI Taxonomy" id="2984212"/>
    <lineage>
        <taxon>Bacteria</taxon>
        <taxon>Pseudomonadati</taxon>
        <taxon>Pseudomonadota</taxon>
        <taxon>Alphaproteobacteria</taxon>
        <taxon>Caulobacterales</taxon>
        <taxon>Caulobacteraceae</taxon>
        <taxon>Asticcacaulis</taxon>
    </lineage>
</organism>
<evidence type="ECO:0008006" key="4">
    <source>
        <dbReference type="Google" id="ProtNLM"/>
    </source>
</evidence>
<name>A0ABT5HQZ4_9CAUL</name>
<feature type="signal peptide" evidence="1">
    <location>
        <begin position="1"/>
        <end position="23"/>
    </location>
</feature>